<dbReference type="EMBL" id="JAQGDS010000009">
    <property type="protein sequence ID" value="KAJ6258140.1"/>
    <property type="molecule type" value="Genomic_DNA"/>
</dbReference>
<sequence>MRIEDDNTAVPLVNPLSCTTVAEAPAPTHKNTTETQLQKTSKDSGGVLTKPSVAARNMSQGAAREVASERADSSTAPPIQVPKMRKRVCREDPASEGTRMRKRQNGVKGLSKNFTQCYECQWEADNDLRARDDTNSVDVKNAWMSHMAQNHPSDMIYVREYPVSCRVCLFRFRFKNPDALEEHFALNDKCSQRRTN</sequence>
<evidence type="ECO:0000313" key="2">
    <source>
        <dbReference type="EMBL" id="KAJ6258140.1"/>
    </source>
</evidence>
<accession>A0AAD6IT29</accession>
<evidence type="ECO:0000256" key="1">
    <source>
        <dbReference type="SAM" id="MobiDB-lite"/>
    </source>
</evidence>
<feature type="compositionally biased region" description="Polar residues" evidence="1">
    <location>
        <begin position="29"/>
        <end position="39"/>
    </location>
</feature>
<keyword evidence="3" id="KW-1185">Reference proteome</keyword>
<protein>
    <submittedName>
        <fullName evidence="2">Uncharacterized protein</fullName>
    </submittedName>
</protein>
<name>A0AAD6IT29_DREDA</name>
<gene>
    <name evidence="2" type="ORF">Dda_7057</name>
</gene>
<dbReference type="AlphaFoldDB" id="A0AAD6IT29"/>
<evidence type="ECO:0000313" key="3">
    <source>
        <dbReference type="Proteomes" id="UP001221413"/>
    </source>
</evidence>
<comment type="caution">
    <text evidence="2">The sequence shown here is derived from an EMBL/GenBank/DDBJ whole genome shotgun (WGS) entry which is preliminary data.</text>
</comment>
<dbReference type="Proteomes" id="UP001221413">
    <property type="component" value="Unassembled WGS sequence"/>
</dbReference>
<feature type="region of interest" description="Disordered" evidence="1">
    <location>
        <begin position="85"/>
        <end position="106"/>
    </location>
</feature>
<proteinExistence type="predicted"/>
<feature type="region of interest" description="Disordered" evidence="1">
    <location>
        <begin position="21"/>
        <end position="49"/>
    </location>
</feature>
<organism evidence="2 3">
    <name type="scientific">Drechslerella dactyloides</name>
    <name type="common">Nematode-trapping fungus</name>
    <name type="synonym">Arthrobotrys dactyloides</name>
    <dbReference type="NCBI Taxonomy" id="74499"/>
    <lineage>
        <taxon>Eukaryota</taxon>
        <taxon>Fungi</taxon>
        <taxon>Dikarya</taxon>
        <taxon>Ascomycota</taxon>
        <taxon>Pezizomycotina</taxon>
        <taxon>Orbiliomycetes</taxon>
        <taxon>Orbiliales</taxon>
        <taxon>Orbiliaceae</taxon>
        <taxon>Drechslerella</taxon>
    </lineage>
</organism>
<reference evidence="2" key="1">
    <citation type="submission" date="2023-01" db="EMBL/GenBank/DDBJ databases">
        <title>The chitinases involved in constricting ring structure development in the nematode-trapping fungus Drechslerella dactyloides.</title>
        <authorList>
            <person name="Wang R."/>
            <person name="Zhang L."/>
            <person name="Tang P."/>
            <person name="Li S."/>
            <person name="Liang L."/>
        </authorList>
    </citation>
    <scope>NUCLEOTIDE SEQUENCE</scope>
    <source>
        <strain evidence="2">YMF1.00031</strain>
    </source>
</reference>